<organism evidence="6 7">
    <name type="scientific">Diutina rugosa</name>
    <name type="common">Yeast</name>
    <name type="synonym">Candida rugosa</name>
    <dbReference type="NCBI Taxonomy" id="5481"/>
    <lineage>
        <taxon>Eukaryota</taxon>
        <taxon>Fungi</taxon>
        <taxon>Dikarya</taxon>
        <taxon>Ascomycota</taxon>
        <taxon>Saccharomycotina</taxon>
        <taxon>Pichiomycetes</taxon>
        <taxon>Debaryomycetaceae</taxon>
        <taxon>Diutina</taxon>
    </lineage>
</organism>
<dbReference type="InterPro" id="IPR055217">
    <property type="entry name" value="TPR_EMC2"/>
</dbReference>
<dbReference type="InterPro" id="IPR019734">
    <property type="entry name" value="TPR_rpt"/>
</dbReference>
<keyword evidence="7" id="KW-1185">Reference proteome</keyword>
<dbReference type="AlphaFoldDB" id="A0A642UHT4"/>
<keyword evidence="4" id="KW-0256">Endoplasmic reticulum</keyword>
<dbReference type="InterPro" id="IPR039856">
    <property type="entry name" value="EMC2-like"/>
</dbReference>
<protein>
    <recommendedName>
        <fullName evidence="4">ER membrane protein complex subunit 2</fullName>
    </recommendedName>
</protein>
<comment type="subunit">
    <text evidence="4">Component of the ER membrane protein complex (EMC).</text>
</comment>
<evidence type="ECO:0000256" key="3">
    <source>
        <dbReference type="PROSITE-ProRule" id="PRU00339"/>
    </source>
</evidence>
<comment type="subcellular location">
    <subcellularLocation>
        <location evidence="4">Endoplasmic reticulum membrane</location>
        <topology evidence="4">Peripheral membrane protein</topology>
        <orientation evidence="4">Cytoplasmic side</orientation>
    </subcellularLocation>
</comment>
<sequence>MSTEAVKQKLLMVANSGVYFDFPPEQIQAYTREVVSFLKNHKDTVDNIEYFNLLELQFWLDIFTSRDVDAKIVLDRISDQFASVGTSSRLKILQSAYYEAQGDVERAKKVLGDDANQLRLQRRLTTFQRQNPEAYITALNRYLDTCGSDLMAWSELATQYTNTGHYDMAAYSYQEILLQEPSAYPFWFRAGTSYYQQYLQQQKSLKPQPAIELLDLALKHFARSVELCHVYDNGWKGIQSLVDLGVPAKLKSAPGSDAYAKQLAKLKPLIPTSTTN</sequence>
<dbReference type="SUPFAM" id="SSF48452">
    <property type="entry name" value="TPR-like"/>
    <property type="match status" value="1"/>
</dbReference>
<evidence type="ECO:0000313" key="7">
    <source>
        <dbReference type="Proteomes" id="UP000449547"/>
    </source>
</evidence>
<dbReference type="GeneID" id="54783521"/>
<evidence type="ECO:0000256" key="4">
    <source>
        <dbReference type="RuleBase" id="RU367091"/>
    </source>
</evidence>
<accession>A0A642UHT4</accession>
<dbReference type="VEuPathDB" id="FungiDB:DIURU_004870"/>
<dbReference type="EMBL" id="SWFT01000149">
    <property type="protein sequence ID" value="KAA8898017.1"/>
    <property type="molecule type" value="Genomic_DNA"/>
</dbReference>
<dbReference type="RefSeq" id="XP_034010274.1">
    <property type="nucleotide sequence ID" value="XM_034157791.1"/>
</dbReference>
<proteinExistence type="inferred from homology"/>
<dbReference type="PROSITE" id="PS50005">
    <property type="entry name" value="TPR"/>
    <property type="match status" value="1"/>
</dbReference>
<evidence type="ECO:0000313" key="6">
    <source>
        <dbReference type="EMBL" id="KAA8898017.1"/>
    </source>
</evidence>
<dbReference type="Proteomes" id="UP000449547">
    <property type="component" value="Unassembled WGS sequence"/>
</dbReference>
<evidence type="ECO:0000256" key="1">
    <source>
        <dbReference type="ARBA" id="ARBA00022737"/>
    </source>
</evidence>
<dbReference type="OrthoDB" id="124397at2759"/>
<dbReference type="Pfam" id="PF22890">
    <property type="entry name" value="TPR_EMC2"/>
    <property type="match status" value="1"/>
</dbReference>
<keyword evidence="1" id="KW-0677">Repeat</keyword>
<evidence type="ECO:0000259" key="5">
    <source>
        <dbReference type="Pfam" id="PF22890"/>
    </source>
</evidence>
<feature type="domain" description="EMC2 TPR-like" evidence="5">
    <location>
        <begin position="95"/>
        <end position="183"/>
    </location>
</feature>
<dbReference type="Gene3D" id="1.25.40.10">
    <property type="entry name" value="Tetratricopeptide repeat domain"/>
    <property type="match status" value="1"/>
</dbReference>
<dbReference type="InterPro" id="IPR011990">
    <property type="entry name" value="TPR-like_helical_dom_sf"/>
</dbReference>
<feature type="repeat" description="TPR" evidence="3">
    <location>
        <begin position="150"/>
        <end position="183"/>
    </location>
</feature>
<comment type="function">
    <text evidence="4">Part of the endoplasmic reticulum membrane protein complex (EMC) that enables the energy-independent insertion into endoplasmic reticulum membranes of newly synthesized membrane proteins.</text>
</comment>
<reference evidence="6 7" key="1">
    <citation type="submission" date="2019-07" db="EMBL/GenBank/DDBJ databases">
        <title>Genome assembly of two rare yeast pathogens: Diutina rugosa and Trichomonascus ciferrii.</title>
        <authorList>
            <person name="Mixao V."/>
            <person name="Saus E."/>
            <person name="Hansen A."/>
            <person name="Lass-Flor C."/>
            <person name="Gabaldon T."/>
        </authorList>
    </citation>
    <scope>NUCLEOTIDE SEQUENCE [LARGE SCALE GENOMIC DNA]</scope>
    <source>
        <strain evidence="6 7">CBS 613</strain>
    </source>
</reference>
<comment type="caution">
    <text evidence="6">The sequence shown here is derived from an EMBL/GenBank/DDBJ whole genome shotgun (WGS) entry which is preliminary data.</text>
</comment>
<dbReference type="OMA" id="LMEMLFY"/>
<gene>
    <name evidence="6" type="ORF">DIURU_004870</name>
</gene>
<keyword evidence="4" id="KW-0472">Membrane</keyword>
<dbReference type="PANTHER" id="PTHR12760">
    <property type="entry name" value="TETRATRICOPEPTIDE REPEAT PROTEIN"/>
    <property type="match status" value="1"/>
</dbReference>
<evidence type="ECO:0000256" key="2">
    <source>
        <dbReference type="ARBA" id="ARBA00022803"/>
    </source>
</evidence>
<comment type="similarity">
    <text evidence="4">Belongs to the EMC2 family.</text>
</comment>
<dbReference type="GO" id="GO:0072546">
    <property type="term" value="C:EMC complex"/>
    <property type="evidence" value="ECO:0007669"/>
    <property type="project" value="UniProtKB-UniRule"/>
</dbReference>
<keyword evidence="2 3" id="KW-0802">TPR repeat</keyword>
<name>A0A642UHT4_DIURU</name>